<dbReference type="PIRSF" id="PIRSF037567">
    <property type="entry name" value="MTTB_MeTrfase"/>
    <property type="match status" value="1"/>
</dbReference>
<sequence length="514" mass="55949">MRRGARTSQREVRKAIRNAESALNQLAPQALDNPYPPLCPLTSDQLEEIHNASIIVLESLGIEVTSDRVRSLFRSLGGSVDETTQIVRIDGETIMALIDKAPNRFTLTPRNAANQLLIGGRRINCGLVSGPPNVHDRINGRRPGNFLDYQRLIKLGQTFNVINFFGNQSIAPTDLPANTRHLDTYRENIMLSDKVFSAVPIGRGRIQDAVCMVALSRGMTTGELSEDPSLFGNININSPRKLDEAMSDAALELALYGQAVIVTPFTLLGAMTPVTLAAGLVQQNAEALFGLAMIQAFYPGAPVVYGGFTSNVDMRSGAPAFGTPENAKANLAGGQLARRYGLPYRTSGCNASNTTDAQAVYETQMSMWSAVLGHGNLLYHAAGWLEGGLVASFEKLIIDVEMLQNLISMLSPIQTSEEELGIDAIKAVAPGGHFFGTEHTMARYETAFYTPLVSDWQNNENWEAAGGKDATERATSLWQQAIETFEAPLIDGDRREAIDEYVDRRKTQIGSSEP</sequence>
<dbReference type="GO" id="GO:0015948">
    <property type="term" value="P:methanogenesis"/>
    <property type="evidence" value="ECO:0007669"/>
    <property type="project" value="InterPro"/>
</dbReference>
<keyword evidence="2 4" id="KW-0489">Methyltransferase</keyword>
<dbReference type="InterPro" id="IPR010426">
    <property type="entry name" value="MTTB_MeTrfase"/>
</dbReference>
<keyword evidence="3 4" id="KW-0808">Transferase</keyword>
<evidence type="ECO:0000256" key="3">
    <source>
        <dbReference type="ARBA" id="ARBA00022679"/>
    </source>
</evidence>
<dbReference type="Pfam" id="PF06253">
    <property type="entry name" value="MTTB"/>
    <property type="match status" value="1"/>
</dbReference>
<dbReference type="AlphaFoldDB" id="A0A160TVC5"/>
<comment type="similarity">
    <text evidence="1">Belongs to the trimethylamine methyltransferase family.</text>
</comment>
<dbReference type="GO" id="GO:0008168">
    <property type="term" value="F:methyltransferase activity"/>
    <property type="evidence" value="ECO:0007669"/>
    <property type="project" value="UniProtKB-KW"/>
</dbReference>
<dbReference type="EMBL" id="CZRL01000104">
    <property type="protein sequence ID" value="CUS54697.1"/>
    <property type="molecule type" value="Genomic_DNA"/>
</dbReference>
<reference evidence="4" key="1">
    <citation type="submission" date="2015-10" db="EMBL/GenBank/DDBJ databases">
        <authorList>
            <person name="Gilbert D.G."/>
        </authorList>
    </citation>
    <scope>NUCLEOTIDE SEQUENCE</scope>
</reference>
<proteinExistence type="inferred from homology"/>
<protein>
    <submittedName>
        <fullName evidence="4">Trimethylamine methyltransferase family protein</fullName>
    </submittedName>
</protein>
<evidence type="ECO:0000313" key="4">
    <source>
        <dbReference type="EMBL" id="CUS54697.1"/>
    </source>
</evidence>
<evidence type="ECO:0000256" key="2">
    <source>
        <dbReference type="ARBA" id="ARBA00022603"/>
    </source>
</evidence>
<accession>A0A160TVC5</accession>
<dbReference type="GO" id="GO:0032259">
    <property type="term" value="P:methylation"/>
    <property type="evidence" value="ECO:0007669"/>
    <property type="project" value="UniProtKB-KW"/>
</dbReference>
<organism evidence="4">
    <name type="scientific">hydrothermal vent metagenome</name>
    <dbReference type="NCBI Taxonomy" id="652676"/>
    <lineage>
        <taxon>unclassified sequences</taxon>
        <taxon>metagenomes</taxon>
        <taxon>ecological metagenomes</taxon>
    </lineage>
</organism>
<dbReference type="Gene3D" id="3.20.20.480">
    <property type="entry name" value="Trimethylamine methyltransferase-like"/>
    <property type="match status" value="1"/>
</dbReference>
<evidence type="ECO:0000256" key="1">
    <source>
        <dbReference type="ARBA" id="ARBA00007137"/>
    </source>
</evidence>
<dbReference type="InterPro" id="IPR038601">
    <property type="entry name" value="MttB-like_sf"/>
</dbReference>
<name>A0A160TVC5_9ZZZZ</name>
<gene>
    <name evidence="4" type="ORF">MGWOODY_XGa920</name>
</gene>